<dbReference type="InterPro" id="IPR010502">
    <property type="entry name" value="Carb-bd_dom_fam9"/>
</dbReference>
<dbReference type="PANTHER" id="PTHR35532:SF5">
    <property type="entry name" value="CARBOHYDRATE-BINDING DOMAIN-CONTAINING PROTEIN"/>
    <property type="match status" value="1"/>
</dbReference>
<dbReference type="Pfam" id="PF06452">
    <property type="entry name" value="CBM9_1"/>
    <property type="match status" value="1"/>
</dbReference>
<name>A0ABT3PQ20_9BACT</name>
<evidence type="ECO:0000259" key="1">
    <source>
        <dbReference type="Pfam" id="PF06452"/>
    </source>
</evidence>
<keyword evidence="3" id="KW-1185">Reference proteome</keyword>
<dbReference type="PANTHER" id="PTHR35532">
    <property type="entry name" value="SIMILAR TO POLYHYDROXYALKANOATE DEPOLYMERASE"/>
    <property type="match status" value="1"/>
</dbReference>
<evidence type="ECO:0000313" key="2">
    <source>
        <dbReference type="EMBL" id="MCW9707957.1"/>
    </source>
</evidence>
<evidence type="ECO:0000313" key="3">
    <source>
        <dbReference type="Proteomes" id="UP001207918"/>
    </source>
</evidence>
<dbReference type="Proteomes" id="UP001207918">
    <property type="component" value="Unassembled WGS sequence"/>
</dbReference>
<dbReference type="RefSeq" id="WP_265766743.1">
    <property type="nucleotide sequence ID" value="NZ_JAGGJA010000009.1"/>
</dbReference>
<organism evidence="2 3">
    <name type="scientific">Fodinibius salsisoli</name>
    <dbReference type="NCBI Taxonomy" id="2820877"/>
    <lineage>
        <taxon>Bacteria</taxon>
        <taxon>Pseudomonadati</taxon>
        <taxon>Balneolota</taxon>
        <taxon>Balneolia</taxon>
        <taxon>Balneolales</taxon>
        <taxon>Balneolaceae</taxon>
        <taxon>Fodinibius</taxon>
    </lineage>
</organism>
<sequence>MVTFLHTLDKPSLSTAFVIWMSLLLGAPSLIYGQEKSRNFPVPQTPFAPQEYVVYQTRDSITIDGKMDEASWQQAKWTDSFVKAASKGNVMPEYATKVKVLWDEDYLYVGAYLEDPHLWSTMHERDMPLHLANAFEIFIDPDKDTYNYIELQINALGTIWDLYLSRPYRDGGQGISDYNLLNYHSAVHLDGTINEPGPEDEGWSLEYAIPIPSILALDTDKQSLSDGDQWKVNFQRAQRRLEVTDGEYQLAQDPTTNKPYPPDYSVWSPQGIINIHYPEMWGLLQFSEATVGDDEVPFEADPGQPYKWLLRQLYYEMKEFQSYHGYFPNNIQALNIKDPLWAEYQDRIMVETTRSLFQITLMIKESETVWHINHLGRIWSN</sequence>
<accession>A0ABT3PQ20</accession>
<dbReference type="SUPFAM" id="SSF49344">
    <property type="entry name" value="CBD9-like"/>
    <property type="match status" value="1"/>
</dbReference>
<gene>
    <name evidence="2" type="ORF">J6I44_13905</name>
</gene>
<comment type="caution">
    <text evidence="2">The sequence shown here is derived from an EMBL/GenBank/DDBJ whole genome shotgun (WGS) entry which is preliminary data.</text>
</comment>
<feature type="domain" description="Carbohydrate-binding" evidence="1">
    <location>
        <begin position="63"/>
        <end position="146"/>
    </location>
</feature>
<reference evidence="2 3" key="1">
    <citation type="submission" date="2021-03" db="EMBL/GenBank/DDBJ databases">
        <title>Aliifodinibius sp. nov., a new bacterium isolated from saline soil.</title>
        <authorList>
            <person name="Galisteo C."/>
            <person name="De La Haba R."/>
            <person name="Sanchez-Porro C."/>
            <person name="Ventosa A."/>
        </authorList>
    </citation>
    <scope>NUCLEOTIDE SEQUENCE [LARGE SCALE GENOMIC DNA]</scope>
    <source>
        <strain evidence="2 3">1BSP15-2V2</strain>
    </source>
</reference>
<dbReference type="Gene3D" id="2.60.40.1190">
    <property type="match status" value="1"/>
</dbReference>
<dbReference type="EMBL" id="JAGGJA010000009">
    <property type="protein sequence ID" value="MCW9707957.1"/>
    <property type="molecule type" value="Genomic_DNA"/>
</dbReference>
<proteinExistence type="predicted"/>
<protein>
    <submittedName>
        <fullName evidence="2">Carbohydrate-binding family 9-like protein</fullName>
    </submittedName>
</protein>
<dbReference type="CDD" id="cd09620">
    <property type="entry name" value="CBM9_like_3"/>
    <property type="match status" value="1"/>
</dbReference>